<evidence type="ECO:0000313" key="6">
    <source>
        <dbReference type="EMBL" id="SMD12829.1"/>
    </source>
</evidence>
<dbReference type="GO" id="GO:0046872">
    <property type="term" value="F:metal ion binding"/>
    <property type="evidence" value="ECO:0007669"/>
    <property type="project" value="UniProtKB-KW"/>
</dbReference>
<dbReference type="GO" id="GO:0005829">
    <property type="term" value="C:cytosol"/>
    <property type="evidence" value="ECO:0007669"/>
    <property type="project" value="TreeGrafter"/>
</dbReference>
<comment type="similarity">
    <text evidence="1">Belongs to the methylamine corrinoid protein family.</text>
</comment>
<evidence type="ECO:0000256" key="1">
    <source>
        <dbReference type="ARBA" id="ARBA00010854"/>
    </source>
</evidence>
<dbReference type="PANTHER" id="PTHR45833">
    <property type="entry name" value="METHIONINE SYNTHASE"/>
    <property type="match status" value="1"/>
</dbReference>
<keyword evidence="6" id="KW-0489">Methyltransferase</keyword>
<proteinExistence type="inferred from homology"/>
<protein>
    <submittedName>
        <fullName evidence="6">5-methyltetrahydrofolate--homocysteine methyltransferase</fullName>
    </submittedName>
</protein>
<dbReference type="GO" id="GO:0050667">
    <property type="term" value="P:homocysteine metabolic process"/>
    <property type="evidence" value="ECO:0007669"/>
    <property type="project" value="TreeGrafter"/>
</dbReference>
<dbReference type="RefSeq" id="WP_084071876.1">
    <property type="nucleotide sequence ID" value="NZ_FWXY01000043.1"/>
</dbReference>
<dbReference type="GO" id="GO:0046653">
    <property type="term" value="P:tetrahydrofolate metabolic process"/>
    <property type="evidence" value="ECO:0007669"/>
    <property type="project" value="TreeGrafter"/>
</dbReference>
<evidence type="ECO:0000259" key="5">
    <source>
        <dbReference type="PROSITE" id="PS51337"/>
    </source>
</evidence>
<gene>
    <name evidence="6" type="ORF">SAMN02746065_1434</name>
</gene>
<dbReference type="PROSITE" id="PS51337">
    <property type="entry name" value="B12_BINDING_NTER"/>
    <property type="match status" value="1"/>
</dbReference>
<evidence type="ECO:0000256" key="2">
    <source>
        <dbReference type="ARBA" id="ARBA00022723"/>
    </source>
</evidence>
<dbReference type="InterPro" id="IPR036724">
    <property type="entry name" value="Cobalamin-bd_sf"/>
</dbReference>
<dbReference type="SUPFAM" id="SSF47644">
    <property type="entry name" value="Methionine synthase domain"/>
    <property type="match status" value="1"/>
</dbReference>
<keyword evidence="6" id="KW-0808">Transferase</keyword>
<dbReference type="FunFam" id="3.40.50.280:FF:000003">
    <property type="entry name" value="Dimethylamine methyltransferase corrinoid protein"/>
    <property type="match status" value="1"/>
</dbReference>
<dbReference type="InterPro" id="IPR003759">
    <property type="entry name" value="Cbl-bd_cap"/>
</dbReference>
<evidence type="ECO:0000313" key="7">
    <source>
        <dbReference type="Proteomes" id="UP000192418"/>
    </source>
</evidence>
<keyword evidence="3" id="KW-0170">Cobalt</keyword>
<feature type="domain" description="B12-binding N-terminal" evidence="5">
    <location>
        <begin position="1"/>
        <end position="86"/>
    </location>
</feature>
<dbReference type="Pfam" id="PF02607">
    <property type="entry name" value="B12-binding_2"/>
    <property type="match status" value="1"/>
</dbReference>
<dbReference type="PANTHER" id="PTHR45833:SF1">
    <property type="entry name" value="METHIONINE SYNTHASE"/>
    <property type="match status" value="1"/>
</dbReference>
<dbReference type="InterPro" id="IPR036594">
    <property type="entry name" value="Meth_synthase_dom"/>
</dbReference>
<reference evidence="6 7" key="1">
    <citation type="submission" date="2017-04" db="EMBL/GenBank/DDBJ databases">
        <authorList>
            <person name="Afonso C.L."/>
            <person name="Miller P.J."/>
            <person name="Scott M.A."/>
            <person name="Spackman E."/>
            <person name="Goraichik I."/>
            <person name="Dimitrov K.M."/>
            <person name="Suarez D.L."/>
            <person name="Swayne D.E."/>
        </authorList>
    </citation>
    <scope>NUCLEOTIDE SEQUENCE [LARGE SCALE GENOMIC DNA]</scope>
    <source>
        <strain evidence="6 7">DSM 3385</strain>
    </source>
</reference>
<dbReference type="Pfam" id="PF02310">
    <property type="entry name" value="B12-binding"/>
    <property type="match status" value="1"/>
</dbReference>
<dbReference type="Gene3D" id="3.40.50.280">
    <property type="entry name" value="Cobalamin-binding domain"/>
    <property type="match status" value="1"/>
</dbReference>
<dbReference type="GO" id="GO:0032259">
    <property type="term" value="P:methylation"/>
    <property type="evidence" value="ECO:0007669"/>
    <property type="project" value="UniProtKB-KW"/>
</dbReference>
<dbReference type="EMBL" id="FWXY01000043">
    <property type="protein sequence ID" value="SMD12829.1"/>
    <property type="molecule type" value="Genomic_DNA"/>
</dbReference>
<keyword evidence="7" id="KW-1185">Reference proteome</keyword>
<dbReference type="InterPro" id="IPR006158">
    <property type="entry name" value="Cobalamin-bd"/>
</dbReference>
<dbReference type="STRING" id="1121400.SAMN02746065_1434"/>
<dbReference type="AlphaFoldDB" id="A0A1W2ET06"/>
<name>A0A1W2ET06_9BACT</name>
<dbReference type="SMART" id="SM01018">
    <property type="entry name" value="B12-binding_2"/>
    <property type="match status" value="1"/>
</dbReference>
<dbReference type="Gene3D" id="1.10.1240.10">
    <property type="entry name" value="Methionine synthase domain"/>
    <property type="match status" value="1"/>
</dbReference>
<dbReference type="OrthoDB" id="5416681at2"/>
<organism evidence="6 7">
    <name type="scientific">Desulfocicer vacuolatum DSM 3385</name>
    <dbReference type="NCBI Taxonomy" id="1121400"/>
    <lineage>
        <taxon>Bacteria</taxon>
        <taxon>Pseudomonadati</taxon>
        <taxon>Thermodesulfobacteriota</taxon>
        <taxon>Desulfobacteria</taxon>
        <taxon>Desulfobacterales</taxon>
        <taxon>Desulfobacteraceae</taxon>
        <taxon>Desulfocicer</taxon>
    </lineage>
</organism>
<dbReference type="GO" id="GO:0008705">
    <property type="term" value="F:methionine synthase activity"/>
    <property type="evidence" value="ECO:0007669"/>
    <property type="project" value="TreeGrafter"/>
</dbReference>
<feature type="domain" description="B12-binding" evidence="4">
    <location>
        <begin position="87"/>
        <end position="209"/>
    </location>
</feature>
<dbReference type="PROSITE" id="PS51332">
    <property type="entry name" value="B12_BINDING"/>
    <property type="match status" value="1"/>
</dbReference>
<dbReference type="SUPFAM" id="SSF52242">
    <property type="entry name" value="Cobalamin (vitamin B12)-binding domain"/>
    <property type="match status" value="1"/>
</dbReference>
<evidence type="ECO:0000259" key="4">
    <source>
        <dbReference type="PROSITE" id="PS51332"/>
    </source>
</evidence>
<evidence type="ECO:0000256" key="3">
    <source>
        <dbReference type="ARBA" id="ARBA00023285"/>
    </source>
</evidence>
<dbReference type="Proteomes" id="UP000192418">
    <property type="component" value="Unassembled WGS sequence"/>
</dbReference>
<keyword evidence="2" id="KW-0479">Metal-binding</keyword>
<accession>A0A1W2ET06</accession>
<dbReference type="InterPro" id="IPR050554">
    <property type="entry name" value="Met_Synthase/Corrinoid"/>
</dbReference>
<dbReference type="GO" id="GO:0031419">
    <property type="term" value="F:cobalamin binding"/>
    <property type="evidence" value="ECO:0007669"/>
    <property type="project" value="InterPro"/>
</dbReference>
<sequence length="209" mass="22510">MSLEELSKLVEDGETEEAEELAAKLLKDGSDPLLMIEELTKTMGHVGDLFAKLEIFLPEIMLAGEALSGVVKVMEPYLDAAGGQQVKGKVILGVVKGDLHEIGKNIVGLILETNGFIVKDLGYDVDPLTFVKEAEAMDADFIGASSLMTTTMPRQKEIIEILLDKGIRDKFKVIIGGAPTSQMWADEIGADLYCKDAKSTPDALTALLA</sequence>